<dbReference type="AlphaFoldDB" id="A0A1I2G574"/>
<evidence type="ECO:0000313" key="2">
    <source>
        <dbReference type="EMBL" id="SFF11781.1"/>
    </source>
</evidence>
<organism evidence="2 3">
    <name type="scientific">Paracidovorax wautersii</name>
    <dbReference type="NCBI Taxonomy" id="1177982"/>
    <lineage>
        <taxon>Bacteria</taxon>
        <taxon>Pseudomonadati</taxon>
        <taxon>Pseudomonadota</taxon>
        <taxon>Betaproteobacteria</taxon>
        <taxon>Burkholderiales</taxon>
        <taxon>Comamonadaceae</taxon>
        <taxon>Paracidovorax</taxon>
    </lineage>
</organism>
<dbReference type="Pfam" id="PF01425">
    <property type="entry name" value="Amidase"/>
    <property type="match status" value="1"/>
</dbReference>
<dbReference type="InterPro" id="IPR036928">
    <property type="entry name" value="AS_sf"/>
</dbReference>
<protein>
    <submittedName>
        <fullName evidence="2">Aspartyl-tRNA(Asn)/glutamyl-tRNA(Gln) amidotransferase subunit A</fullName>
    </submittedName>
</protein>
<keyword evidence="3" id="KW-1185">Reference proteome</keyword>
<keyword evidence="2" id="KW-0808">Transferase</keyword>
<gene>
    <name evidence="2" type="ORF">SAMN04489711_11345</name>
</gene>
<reference evidence="3" key="1">
    <citation type="submission" date="2016-10" db="EMBL/GenBank/DDBJ databases">
        <authorList>
            <person name="Varghese N."/>
            <person name="Submissions S."/>
        </authorList>
    </citation>
    <scope>NUCLEOTIDE SEQUENCE [LARGE SCALE GENOMIC DNA]</scope>
    <source>
        <strain evidence="3">DSM 27981</strain>
    </source>
</reference>
<dbReference type="RefSeq" id="WP_092940607.1">
    <property type="nucleotide sequence ID" value="NZ_FONX01000013.1"/>
</dbReference>
<dbReference type="GO" id="GO:0016740">
    <property type="term" value="F:transferase activity"/>
    <property type="evidence" value="ECO:0007669"/>
    <property type="project" value="UniProtKB-KW"/>
</dbReference>
<dbReference type="PROSITE" id="PS00571">
    <property type="entry name" value="AMIDASES"/>
    <property type="match status" value="1"/>
</dbReference>
<sequence length="460" mass="46322">MSQTPAPSPSPTLRAQAAALASGATTSERLVQAALERIAAHQAAGGHAYVGTVDAAAALQAARTADAERAAGRVPSLLAGLPVSIKDLFDVQGQVTQAGSAGPVPGTQPAAADAPAVARLRAAGAVLVGRTNMSEFAFSGLGLNPHHGTPAHPHDAARITGGSSSGAAVSVALSMADVALGTDTGGSIRIPSAFCGLTGFKPTARRVPLAGAYPLSRSLDSAGPLARSVDCCAIVDAVLSGEPLQAAEATPPLAGLRLGVTHDLVLDGLDAEVAAAFEAALARLSAAGAEIVDFGFAELRELPAINAAGGLVTAEAWQLHRARLEDPAQAARYDPRVAQRTRRGAAISAADYIDLLDARARLQAAARERLHGLDAWLMPTVPLLAPRLADVAADDERFFAANARALRNPSAINFLDGCALSLPCGAPGALPVGLSIAGLSGSDARVLQVGRAVEAGLHAG</sequence>
<dbReference type="SUPFAM" id="SSF75304">
    <property type="entry name" value="Amidase signature (AS) enzymes"/>
    <property type="match status" value="1"/>
</dbReference>
<dbReference type="Gene3D" id="3.90.1300.10">
    <property type="entry name" value="Amidase signature (AS) domain"/>
    <property type="match status" value="1"/>
</dbReference>
<feature type="domain" description="Amidase" evidence="1">
    <location>
        <begin position="30"/>
        <end position="447"/>
    </location>
</feature>
<dbReference type="STRING" id="1177982.SAMN04489711_11345"/>
<dbReference type="PANTHER" id="PTHR11895:SF176">
    <property type="entry name" value="AMIDASE AMID-RELATED"/>
    <property type="match status" value="1"/>
</dbReference>
<evidence type="ECO:0000259" key="1">
    <source>
        <dbReference type="Pfam" id="PF01425"/>
    </source>
</evidence>
<dbReference type="InterPro" id="IPR023631">
    <property type="entry name" value="Amidase_dom"/>
</dbReference>
<evidence type="ECO:0000313" key="3">
    <source>
        <dbReference type="Proteomes" id="UP000199119"/>
    </source>
</evidence>
<accession>A0A1I2G574</accession>
<proteinExistence type="predicted"/>
<dbReference type="EMBL" id="FONX01000013">
    <property type="protein sequence ID" value="SFF11781.1"/>
    <property type="molecule type" value="Genomic_DNA"/>
</dbReference>
<dbReference type="Proteomes" id="UP000199119">
    <property type="component" value="Unassembled WGS sequence"/>
</dbReference>
<dbReference type="InterPro" id="IPR020556">
    <property type="entry name" value="Amidase_CS"/>
</dbReference>
<dbReference type="NCBIfam" id="NF005460">
    <property type="entry name" value="PRK07056.1"/>
    <property type="match status" value="1"/>
</dbReference>
<dbReference type="PANTHER" id="PTHR11895">
    <property type="entry name" value="TRANSAMIDASE"/>
    <property type="match status" value="1"/>
</dbReference>
<dbReference type="OrthoDB" id="112488at2"/>
<name>A0A1I2G574_9BURK</name>
<dbReference type="InterPro" id="IPR000120">
    <property type="entry name" value="Amidase"/>
</dbReference>